<keyword evidence="2" id="KW-1003">Cell membrane</keyword>
<evidence type="ECO:0000259" key="7">
    <source>
        <dbReference type="Pfam" id="PF06271"/>
    </source>
</evidence>
<keyword evidence="3 6" id="KW-0812">Transmembrane</keyword>
<comment type="subcellular location">
    <subcellularLocation>
        <location evidence="1">Cell membrane</location>
        <topology evidence="1">Multi-pass membrane protein</topology>
    </subcellularLocation>
</comment>
<evidence type="ECO:0000313" key="8">
    <source>
        <dbReference type="EMBL" id="MBD7918654.1"/>
    </source>
</evidence>
<accession>A0ABR8QEC9</accession>
<comment type="caution">
    <text evidence="8">The sequence shown here is derived from an EMBL/GenBank/DDBJ whole genome shotgun (WGS) entry which is preliminary data.</text>
</comment>
<dbReference type="RefSeq" id="WP_191782996.1">
    <property type="nucleotide sequence ID" value="NZ_JACSQV010000007.1"/>
</dbReference>
<reference evidence="8 9" key="1">
    <citation type="submission" date="2020-08" db="EMBL/GenBank/DDBJ databases">
        <title>A Genomic Blueprint of the Chicken Gut Microbiome.</title>
        <authorList>
            <person name="Gilroy R."/>
            <person name="Ravi A."/>
            <person name="Getino M."/>
            <person name="Pursley I."/>
            <person name="Horton D.L."/>
            <person name="Alikhan N.-F."/>
            <person name="Baker D."/>
            <person name="Gharbi K."/>
            <person name="Hall N."/>
            <person name="Watson M."/>
            <person name="Adriaenssens E.M."/>
            <person name="Foster-Nyarko E."/>
            <person name="Jarju S."/>
            <person name="Secka A."/>
            <person name="Antonio M."/>
            <person name="Oren A."/>
            <person name="Chaudhuri R."/>
            <person name="La Ragione R.M."/>
            <person name="Hildebrand F."/>
            <person name="Pallen M.J."/>
        </authorList>
    </citation>
    <scope>NUCLEOTIDE SEQUENCE [LARGE SCALE GENOMIC DNA]</scope>
    <source>
        <strain evidence="8 9">Sa3CUA2</strain>
    </source>
</reference>
<feature type="transmembrane region" description="Helical" evidence="6">
    <location>
        <begin position="172"/>
        <end position="189"/>
    </location>
</feature>
<sequence>MTTTPLAPLATTDVTVPEPASWGRRVVAALLDGAVLGAVAWFVAGDRISAPSLQPTFSPVDPDGAQPWTSSGVVVAAFLLMLVLQGLTGQTPGRRVLGIQVVRAPVDGPAGGAPGVLRSVGRWFAHLIDAFLLIGYLRPLWDPQRRTFADGIARTLVVRRAPTPRGDRRGQAVTAVAGVVVLVGLLAGVEVGSSGGVERGAQSACALEPQDADAPVHVRSAVLVRETEWSRGARAWPWAVDARRDVRTRLSLDVSWDSAAHVAPDATLQVRTTFGGASVDNDVAAAAGQVQLEVEGAGGGPVDVDVLLDGRPLTSCVAAAPEDEA</sequence>
<evidence type="ECO:0000256" key="6">
    <source>
        <dbReference type="SAM" id="Phobius"/>
    </source>
</evidence>
<keyword evidence="9" id="KW-1185">Reference proteome</keyword>
<keyword evidence="4 6" id="KW-1133">Transmembrane helix</keyword>
<evidence type="ECO:0000313" key="9">
    <source>
        <dbReference type="Proteomes" id="UP000604241"/>
    </source>
</evidence>
<dbReference type="PANTHER" id="PTHR36115:SF6">
    <property type="entry name" value="PROLINE-RICH ANTIGEN HOMOLOG"/>
    <property type="match status" value="1"/>
</dbReference>
<keyword evidence="5 6" id="KW-0472">Membrane</keyword>
<dbReference type="PANTHER" id="PTHR36115">
    <property type="entry name" value="PROLINE-RICH ANTIGEN HOMOLOG-RELATED"/>
    <property type="match status" value="1"/>
</dbReference>
<protein>
    <submittedName>
        <fullName evidence="8">RDD family protein</fullName>
    </submittedName>
</protein>
<name>A0ABR8QEC9_9CELL</name>
<dbReference type="Pfam" id="PF06271">
    <property type="entry name" value="RDD"/>
    <property type="match status" value="1"/>
</dbReference>
<evidence type="ECO:0000256" key="2">
    <source>
        <dbReference type="ARBA" id="ARBA00022475"/>
    </source>
</evidence>
<evidence type="ECO:0000256" key="5">
    <source>
        <dbReference type="ARBA" id="ARBA00023136"/>
    </source>
</evidence>
<proteinExistence type="predicted"/>
<dbReference type="InterPro" id="IPR010432">
    <property type="entry name" value="RDD"/>
</dbReference>
<evidence type="ECO:0000256" key="3">
    <source>
        <dbReference type="ARBA" id="ARBA00022692"/>
    </source>
</evidence>
<feature type="transmembrane region" description="Helical" evidence="6">
    <location>
        <begin position="26"/>
        <end position="45"/>
    </location>
</feature>
<feature type="transmembrane region" description="Helical" evidence="6">
    <location>
        <begin position="65"/>
        <end position="84"/>
    </location>
</feature>
<feature type="domain" description="RDD" evidence="7">
    <location>
        <begin position="20"/>
        <end position="153"/>
    </location>
</feature>
<dbReference type="EMBL" id="JACSQV010000007">
    <property type="protein sequence ID" value="MBD7918654.1"/>
    <property type="molecule type" value="Genomic_DNA"/>
</dbReference>
<evidence type="ECO:0000256" key="1">
    <source>
        <dbReference type="ARBA" id="ARBA00004651"/>
    </source>
</evidence>
<evidence type="ECO:0000256" key="4">
    <source>
        <dbReference type="ARBA" id="ARBA00022989"/>
    </source>
</evidence>
<dbReference type="InterPro" id="IPR051791">
    <property type="entry name" value="Pra-immunoreactive"/>
</dbReference>
<gene>
    <name evidence="8" type="ORF">H9657_10255</name>
</gene>
<dbReference type="Proteomes" id="UP000604241">
    <property type="component" value="Unassembled WGS sequence"/>
</dbReference>
<organism evidence="8 9">
    <name type="scientific">Cellulomonas avistercoris</name>
    <dbReference type="NCBI Taxonomy" id="2762242"/>
    <lineage>
        <taxon>Bacteria</taxon>
        <taxon>Bacillati</taxon>
        <taxon>Actinomycetota</taxon>
        <taxon>Actinomycetes</taxon>
        <taxon>Micrococcales</taxon>
        <taxon>Cellulomonadaceae</taxon>
        <taxon>Cellulomonas</taxon>
    </lineage>
</organism>